<sequence>MKAVPVVTIKKELKELSNEELTELCLRLSKFKKENKELLTYLLFESQNEEDYIQSIKNFVDEQFEIINRDSYFYIKKSVRKILRLIKKFARYSLKKETEVELLLYFCQKLKEFSPSIKNNVTLTNIYERQLLLAKKIVSTLHEDLQYDYNAVIEELD</sequence>
<reference evidence="1 2" key="1">
    <citation type="submission" date="2024-02" db="EMBL/GenBank/DDBJ databases">
        <title>A Gaetbulibacter species isolated from tidal flats and genomic insights of their niches.</title>
        <authorList>
            <person name="Ye Y."/>
        </authorList>
    </citation>
    <scope>NUCLEOTIDE SEQUENCE [LARGE SCALE GENOMIC DNA]</scope>
    <source>
        <strain evidence="1 2">KEM-8</strain>
    </source>
</reference>
<keyword evidence="2" id="KW-1185">Reference proteome</keyword>
<name>A0ABW7MVI6_9FLAO</name>
<evidence type="ECO:0000313" key="1">
    <source>
        <dbReference type="EMBL" id="MFH6769167.1"/>
    </source>
</evidence>
<accession>A0ABW7MVI6</accession>
<dbReference type="EMBL" id="JBAWKC010000003">
    <property type="protein sequence ID" value="MFH6769167.1"/>
    <property type="molecule type" value="Genomic_DNA"/>
</dbReference>
<protein>
    <submittedName>
        <fullName evidence="1">Uncharacterized protein</fullName>
    </submittedName>
</protein>
<gene>
    <name evidence="1" type="ORF">V8G56_10505</name>
</gene>
<evidence type="ECO:0000313" key="2">
    <source>
        <dbReference type="Proteomes" id="UP001610104"/>
    </source>
</evidence>
<comment type="caution">
    <text evidence="1">The sequence shown here is derived from an EMBL/GenBank/DDBJ whole genome shotgun (WGS) entry which is preliminary data.</text>
</comment>
<dbReference type="Proteomes" id="UP001610104">
    <property type="component" value="Unassembled WGS sequence"/>
</dbReference>
<proteinExistence type="predicted"/>
<dbReference type="RefSeq" id="WP_395438407.1">
    <property type="nucleotide sequence ID" value="NZ_JBAWKC010000003.1"/>
</dbReference>
<organism evidence="1 2">
    <name type="scientific">Gaetbulibacter aquiaggeris</name>
    <dbReference type="NCBI Taxonomy" id="1735373"/>
    <lineage>
        <taxon>Bacteria</taxon>
        <taxon>Pseudomonadati</taxon>
        <taxon>Bacteroidota</taxon>
        <taxon>Flavobacteriia</taxon>
        <taxon>Flavobacteriales</taxon>
        <taxon>Flavobacteriaceae</taxon>
        <taxon>Gaetbulibacter</taxon>
    </lineage>
</organism>